<evidence type="ECO:0000259" key="2">
    <source>
        <dbReference type="PROSITE" id="PS51154"/>
    </source>
</evidence>
<dbReference type="SMART" id="SM00506">
    <property type="entry name" value="A1pp"/>
    <property type="match status" value="1"/>
</dbReference>
<feature type="domain" description="Macro" evidence="2">
    <location>
        <begin position="1"/>
        <end position="155"/>
    </location>
</feature>
<comment type="catalytic activity">
    <reaction evidence="1">
        <text>an N-(ADP-alpha-D-ribosyl)-thymidine in DNA + H2O = a thymidine in DNA + ADP-D-ribose</text>
        <dbReference type="Rhea" id="RHEA:71655"/>
        <dbReference type="Rhea" id="RHEA-COMP:13556"/>
        <dbReference type="Rhea" id="RHEA-COMP:18051"/>
        <dbReference type="ChEBI" id="CHEBI:15377"/>
        <dbReference type="ChEBI" id="CHEBI:57967"/>
        <dbReference type="ChEBI" id="CHEBI:137386"/>
        <dbReference type="ChEBI" id="CHEBI:191199"/>
    </reaction>
    <physiologicalReaction direction="left-to-right" evidence="1">
        <dbReference type="Rhea" id="RHEA:71656"/>
    </physiologicalReaction>
</comment>
<dbReference type="CDD" id="cd02901">
    <property type="entry name" value="Macro_Poa1p-like"/>
    <property type="match status" value="1"/>
</dbReference>
<dbReference type="Gene3D" id="3.40.220.10">
    <property type="entry name" value="Leucine Aminopeptidase, subunit E, domain 1"/>
    <property type="match status" value="1"/>
</dbReference>
<dbReference type="OrthoDB" id="9780211at2"/>
<dbReference type="AlphaFoldDB" id="A0A0R3E3U0"/>
<dbReference type="STRING" id="989370.AOQ71_04305"/>
<organism evidence="3 4">
    <name type="scientific">Bradyrhizobium manausense</name>
    <dbReference type="NCBI Taxonomy" id="989370"/>
    <lineage>
        <taxon>Bacteria</taxon>
        <taxon>Pseudomonadati</taxon>
        <taxon>Pseudomonadota</taxon>
        <taxon>Alphaproteobacteria</taxon>
        <taxon>Hyphomicrobiales</taxon>
        <taxon>Nitrobacteraceae</taxon>
        <taxon>Bradyrhizobium</taxon>
    </lineage>
</organism>
<dbReference type="SUPFAM" id="SSF52949">
    <property type="entry name" value="Macro domain-like"/>
    <property type="match status" value="1"/>
</dbReference>
<sequence>MIRFTQGNLLDADAEALVNTVNTVGVMGKGVALMFKEAYPENFNAYEAACRSEEVQIGKVFVTERREMFGPKWIVNFPTKAHWRFPSRIEWIVQGLEDLKRVIKEKGIKSVALPPLGAGNGGLAWNDVRPKIEAALGELNDVDVIVYEPTAKYQNVAKRTGVEKLTATRALIAELVRRYSILGFDCTLLEIQKLGYFLERFVVKLNLDNQMNFKFAANKFGPYSENLKHLLNGLDGSYLHCDKRLGDAGPFDVIHFDDSKKDKVAAYLTSPDVKAFRTALEKTSELIDGFESPLGMELLATVDWLVNEGAVEPNVRAIRERLATWPGGKAAGERKLRLFEDRTIEIALSSLADVGLIPAPPK</sequence>
<dbReference type="EMBL" id="LJYG01000021">
    <property type="protein sequence ID" value="KRQ16856.1"/>
    <property type="molecule type" value="Genomic_DNA"/>
</dbReference>
<dbReference type="PROSITE" id="PS51154">
    <property type="entry name" value="MACRO"/>
    <property type="match status" value="1"/>
</dbReference>
<evidence type="ECO:0000313" key="4">
    <source>
        <dbReference type="Proteomes" id="UP000051936"/>
    </source>
</evidence>
<dbReference type="Pfam" id="PF01661">
    <property type="entry name" value="Macro"/>
    <property type="match status" value="1"/>
</dbReference>
<comment type="caution">
    <text evidence="3">The sequence shown here is derived from an EMBL/GenBank/DDBJ whole genome shotgun (WGS) entry which is preliminary data.</text>
</comment>
<proteinExistence type="predicted"/>
<dbReference type="Proteomes" id="UP000051936">
    <property type="component" value="Unassembled WGS sequence"/>
</dbReference>
<dbReference type="RefSeq" id="WP_057742335.1">
    <property type="nucleotide sequence ID" value="NZ_LJYG01000021.1"/>
</dbReference>
<accession>A0A0R3E3U0</accession>
<dbReference type="PANTHER" id="PTHR12521">
    <property type="entry name" value="PROTEIN C6ORF130"/>
    <property type="match status" value="1"/>
</dbReference>
<protein>
    <submittedName>
        <fullName evidence="3">Appr-1-p processing protein</fullName>
    </submittedName>
</protein>
<evidence type="ECO:0000256" key="1">
    <source>
        <dbReference type="ARBA" id="ARBA00035885"/>
    </source>
</evidence>
<keyword evidence="4" id="KW-1185">Reference proteome</keyword>
<dbReference type="InterPro" id="IPR043472">
    <property type="entry name" value="Macro_dom-like"/>
</dbReference>
<dbReference type="InterPro" id="IPR002589">
    <property type="entry name" value="Macro_dom"/>
</dbReference>
<reference evidence="3 4" key="1">
    <citation type="submission" date="2015-09" db="EMBL/GenBank/DDBJ databases">
        <title>Draft Genome Sequence of Bradyrhizobium manausense Strain BR 3351T, a Novel Symbiotic Nitrogen-Fixing Alphaproteobacterium Isolated from Brazilian Amazon Rain Forest.</title>
        <authorList>
            <person name="De Araujo J.L."/>
            <person name="Zilli J.E."/>
        </authorList>
    </citation>
    <scope>NUCLEOTIDE SEQUENCE [LARGE SCALE GENOMIC DNA]</scope>
    <source>
        <strain evidence="3 4">BR3351</strain>
    </source>
</reference>
<evidence type="ECO:0000313" key="3">
    <source>
        <dbReference type="EMBL" id="KRQ16856.1"/>
    </source>
</evidence>
<dbReference type="InterPro" id="IPR050892">
    <property type="entry name" value="ADP-ribose_metab_enzymes"/>
</dbReference>
<dbReference type="PANTHER" id="PTHR12521:SF0">
    <property type="entry name" value="ADP-RIBOSE GLYCOHYDROLASE OARD1"/>
    <property type="match status" value="1"/>
</dbReference>
<dbReference type="GO" id="GO:0140291">
    <property type="term" value="P:peptidyl-glutamate ADP-deribosylation"/>
    <property type="evidence" value="ECO:0007669"/>
    <property type="project" value="TreeGrafter"/>
</dbReference>
<gene>
    <name evidence="3" type="ORF">AOQ71_04305</name>
</gene>
<name>A0A0R3E3U0_9BRAD</name>